<keyword evidence="3" id="KW-1185">Reference proteome</keyword>
<dbReference type="EMBL" id="CMVM020000213">
    <property type="status" value="NOT_ANNOTATED_CDS"/>
    <property type="molecule type" value="Genomic_DNA"/>
</dbReference>
<protein>
    <submittedName>
        <fullName evidence="2">Uncharacterized protein</fullName>
    </submittedName>
</protein>
<feature type="compositionally biased region" description="Basic and acidic residues" evidence="1">
    <location>
        <begin position="233"/>
        <end position="254"/>
    </location>
</feature>
<feature type="region of interest" description="Disordered" evidence="1">
    <location>
        <begin position="974"/>
        <end position="1010"/>
    </location>
</feature>
<dbReference type="EnsemblMetazoa" id="OVOC7542.1">
    <property type="protein sequence ID" value="OVOC7542.1"/>
    <property type="gene ID" value="WBGene00244351"/>
</dbReference>
<reference evidence="2" key="2">
    <citation type="submission" date="2022-06" db="UniProtKB">
        <authorList>
            <consortium name="EnsemblMetazoa"/>
        </authorList>
    </citation>
    <scope>IDENTIFICATION</scope>
</reference>
<name>A0A8R1TXQ2_ONCVO</name>
<evidence type="ECO:0000313" key="3">
    <source>
        <dbReference type="Proteomes" id="UP000024404"/>
    </source>
</evidence>
<feature type="compositionally biased region" description="Low complexity" evidence="1">
    <location>
        <begin position="464"/>
        <end position="478"/>
    </location>
</feature>
<organism evidence="2 3">
    <name type="scientific">Onchocerca volvulus</name>
    <dbReference type="NCBI Taxonomy" id="6282"/>
    <lineage>
        <taxon>Eukaryota</taxon>
        <taxon>Metazoa</taxon>
        <taxon>Ecdysozoa</taxon>
        <taxon>Nematoda</taxon>
        <taxon>Chromadorea</taxon>
        <taxon>Rhabditida</taxon>
        <taxon>Spirurina</taxon>
        <taxon>Spiruromorpha</taxon>
        <taxon>Filarioidea</taxon>
        <taxon>Onchocercidae</taxon>
        <taxon>Onchocerca</taxon>
    </lineage>
</organism>
<feature type="compositionally biased region" description="Basic and acidic residues" evidence="1">
    <location>
        <begin position="192"/>
        <end position="211"/>
    </location>
</feature>
<feature type="compositionally biased region" description="Low complexity" evidence="1">
    <location>
        <begin position="806"/>
        <end position="817"/>
    </location>
</feature>
<proteinExistence type="predicted"/>
<feature type="region of interest" description="Disordered" evidence="1">
    <location>
        <begin position="791"/>
        <end position="819"/>
    </location>
</feature>
<dbReference type="Proteomes" id="UP000024404">
    <property type="component" value="Unassembled WGS sequence"/>
</dbReference>
<reference evidence="3" key="1">
    <citation type="submission" date="2013-10" db="EMBL/GenBank/DDBJ databases">
        <title>Genome sequencing of Onchocerca volvulus.</title>
        <authorList>
            <person name="Cotton J."/>
            <person name="Tsai J."/>
            <person name="Stanley E."/>
            <person name="Tracey A."/>
            <person name="Holroyd N."/>
            <person name="Lustigman S."/>
            <person name="Berriman M."/>
        </authorList>
    </citation>
    <scope>NUCLEOTIDE SEQUENCE</scope>
</reference>
<sequence>MKEKEQSSVVCVEEEKNGTNTAATISPSASEGIFDDSCFKAPLLLPPRKSVGRRRGSSLRNGQAINVYPTPKRSPSPIQPSKDVKEETLTISNDSLSCSCSESYVKTLLVKGKITMVKESIIDDFSLLLFKNSEDLQAFQDEVKAVKAKEEAEEKRRRYEENVRLGLIKKKGRKSKAQLEKERELERRRLRREKKEQRRRDRKERREREGCEGTSIDSEERRLRKERKRERKERRERVLRERELTGGDEKMDKKERKRKLKESNTIKKSPRQSRNLQLGRIEIVPSEGHIEEDSRSVAATATWMNDTGISVCSANVPTIGNQNNAALSNMLKRPSELLLDAVEYEKRIKLESNHQEDHKNGLIGIAAKADISAILSGSSPHSGATGATHVNAIVTKVEMSAAADNVERTAWNGQLPRTIDTRDPASSTCVETTHPVDPGHDVPSTSVVAGHQQQQQQTGVTAAPPVNLPNLSSVNSLSDEPSELSIGVLAPTGRNEPSSAVTTVGTANMDSRGTIDPPSAPPLPSAPLPSSSSSSSTATLLDPFRQAFFGGTNLAALNAAAAAAAAGGGTGSAIGGADFGNLFFPGASPNAAAAAAFPFLAAQILQQQQQTQQSMSLAQCTVPPITLSAAAQPSTSTASSMSCIQFPSNTALGSQLASAALLGRTLPTAGTQPLTMKAKQGRWCAMHIKIAYEILSKKELRSMPQPSVVAAAVSQSLSSSSAAPSSQNNSNAPTVRASGVTAPFCPPSTSNANMPSLGGGLPTSFPALAHSGALSSPFTLPFHQLSDPSKLTHQSITQKQSQGRATTTISRSPTTSSLHLQLSSGNTGNGAGGLMAPSMAVAAAAAAAAGGTMPSLQGSLPSALPGVLGSSLPLAPNLPGATASLTNGTSEAAAQAAMFAALQNAQQNAATALPNGSLSSAPYLLPSAAAVSAQPHPLSAVTSQAQSVYSSQRLFDPNMAAVLQQMQSMEALRQSAAAAQMSSNAATTTGPHIPVSGAPQPPPPPPPPSSFDLVRMQMEQQMMDRYMVALSNASSIGNNTSMTPTSNLELMRQQLFAAQIRQQQSQPSLEALLEMQRQQHQQQQQLYNASRGLPPTYTLTGATPPGGIPGSAAAAAAAAMSSNAAAAAAAAVGLPQSLSAAASFFNSNLISLGNAAAAANLQQALYSGKNPYSNTLEQLARQKREEDILQSGR</sequence>
<feature type="compositionally biased region" description="Low complexity" evidence="1">
    <location>
        <begin position="975"/>
        <end position="989"/>
    </location>
</feature>
<feature type="region of interest" description="Disordered" evidence="1">
    <location>
        <begin position="719"/>
        <end position="743"/>
    </location>
</feature>
<feature type="compositionally biased region" description="Low complexity" evidence="1">
    <location>
        <begin position="528"/>
        <end position="537"/>
    </location>
</feature>
<feature type="compositionally biased region" description="Low complexity" evidence="1">
    <location>
        <begin position="719"/>
        <end position="732"/>
    </location>
</feature>
<feature type="compositionally biased region" description="Pro residues" evidence="1">
    <location>
        <begin position="999"/>
        <end position="1009"/>
    </location>
</feature>
<dbReference type="AlphaFoldDB" id="A0A8R1TXQ2"/>
<feature type="region of interest" description="Disordered" evidence="1">
    <location>
        <begin position="192"/>
        <end position="275"/>
    </location>
</feature>
<evidence type="ECO:0000256" key="1">
    <source>
        <dbReference type="SAM" id="MobiDB-lite"/>
    </source>
</evidence>
<feature type="region of interest" description="Disordered" evidence="1">
    <location>
        <begin position="412"/>
        <end position="537"/>
    </location>
</feature>
<feature type="compositionally biased region" description="Pro residues" evidence="1">
    <location>
        <begin position="518"/>
        <end position="527"/>
    </location>
</feature>
<evidence type="ECO:0000313" key="2">
    <source>
        <dbReference type="EnsemblMetazoa" id="OVOC7542.1"/>
    </source>
</evidence>
<feature type="compositionally biased region" description="Polar residues" evidence="1">
    <location>
        <begin position="791"/>
        <end position="805"/>
    </location>
</feature>
<accession>A0A8R1TXQ2</accession>
<feature type="compositionally biased region" description="Polar residues" evidence="1">
    <location>
        <begin position="495"/>
        <end position="511"/>
    </location>
</feature>
<feature type="region of interest" description="Disordered" evidence="1">
    <location>
        <begin position="47"/>
        <end position="83"/>
    </location>
</feature>